<evidence type="ECO:0000313" key="2">
    <source>
        <dbReference type="Proteomes" id="UP001629246"/>
    </source>
</evidence>
<reference evidence="1 2" key="1">
    <citation type="journal article" date="2024" name="Chem. Sci.">
        <title>Discovery of megapolipeptins by genome mining of a Burkholderiales bacteria collection.</title>
        <authorList>
            <person name="Paulo B.S."/>
            <person name="Recchia M.J.J."/>
            <person name="Lee S."/>
            <person name="Fergusson C.H."/>
            <person name="Romanowski S.B."/>
            <person name="Hernandez A."/>
            <person name="Krull N."/>
            <person name="Liu D.Y."/>
            <person name="Cavanagh H."/>
            <person name="Bos A."/>
            <person name="Gray C.A."/>
            <person name="Murphy B.T."/>
            <person name="Linington R.G."/>
            <person name="Eustaquio A.S."/>
        </authorList>
    </citation>
    <scope>NUCLEOTIDE SEQUENCE [LARGE SCALE GENOMIC DNA]</scope>
    <source>
        <strain evidence="1 2">RL21-008-BIB-A</strain>
    </source>
</reference>
<sequence length="70" mass="7613">MRKKTCRSRVEIYASGIAGGTRLEGSGETLQDDQYNGRPSGCPSAGLYHRGGQAAGWRVLQKKTLILRFG</sequence>
<accession>A0ABW9AEZ3</accession>
<organism evidence="1 2">
    <name type="scientific">Herbaspirillum lusitanum</name>
    <dbReference type="NCBI Taxonomy" id="213312"/>
    <lineage>
        <taxon>Bacteria</taxon>
        <taxon>Pseudomonadati</taxon>
        <taxon>Pseudomonadota</taxon>
        <taxon>Betaproteobacteria</taxon>
        <taxon>Burkholderiales</taxon>
        <taxon>Oxalobacteraceae</taxon>
        <taxon>Herbaspirillum</taxon>
    </lineage>
</organism>
<dbReference type="EMBL" id="JAQQFM010000008">
    <property type="protein sequence ID" value="MFL9926465.1"/>
    <property type="molecule type" value="Genomic_DNA"/>
</dbReference>
<comment type="caution">
    <text evidence="1">The sequence shown here is derived from an EMBL/GenBank/DDBJ whole genome shotgun (WGS) entry which is preliminary data.</text>
</comment>
<evidence type="ECO:0000313" key="1">
    <source>
        <dbReference type="EMBL" id="MFL9926465.1"/>
    </source>
</evidence>
<gene>
    <name evidence="1" type="ORF">PQR62_19475</name>
</gene>
<proteinExistence type="predicted"/>
<keyword evidence="2" id="KW-1185">Reference proteome</keyword>
<name>A0ABW9AEZ3_9BURK</name>
<dbReference type="Proteomes" id="UP001629246">
    <property type="component" value="Unassembled WGS sequence"/>
</dbReference>
<protein>
    <submittedName>
        <fullName evidence="1">Uncharacterized protein</fullName>
    </submittedName>
</protein>
<dbReference type="RefSeq" id="WP_408159663.1">
    <property type="nucleotide sequence ID" value="NZ_JAQQFM010000008.1"/>
</dbReference>